<name>A0A0V1L4W7_9BILA</name>
<evidence type="ECO:0000313" key="3">
    <source>
        <dbReference type="Proteomes" id="UP000054721"/>
    </source>
</evidence>
<dbReference type="AlphaFoldDB" id="A0A0V1L4W7"/>
<sequence length="197" mass="21348">MVDFQVQELLYLPFPTASPPMDKVHQSAPGSSNTNERTDLVTRPRADWSLADQAIPSREQNSSTILPNSAWQRGMFGSMMIPHRQSTAFPAIFATSHETKPSQDVPVSSVLTDGRPTSFDIAISGATETRLSCRLAPACRRSPCQVATTVLDQSGNELASVPAVHLACRLQSLADAQSHTVPCEVRQASRLTAQGLY</sequence>
<accession>A0A0V1L4W7</accession>
<reference evidence="2 3" key="1">
    <citation type="submission" date="2015-05" db="EMBL/GenBank/DDBJ databases">
        <title>Evolution of Trichinella species and genotypes.</title>
        <authorList>
            <person name="Korhonen P.K."/>
            <person name="Edoardo P."/>
            <person name="Giuseppe L.R."/>
            <person name="Gasser R.B."/>
        </authorList>
    </citation>
    <scope>NUCLEOTIDE SEQUENCE [LARGE SCALE GENOMIC DNA]</scope>
    <source>
        <strain evidence="2">ISS10</strain>
    </source>
</reference>
<keyword evidence="3" id="KW-1185">Reference proteome</keyword>
<evidence type="ECO:0000313" key="2">
    <source>
        <dbReference type="EMBL" id="KRZ54423.1"/>
    </source>
</evidence>
<comment type="caution">
    <text evidence="2">The sequence shown here is derived from an EMBL/GenBank/DDBJ whole genome shotgun (WGS) entry which is preliminary data.</text>
</comment>
<proteinExistence type="predicted"/>
<dbReference type="Proteomes" id="UP000054721">
    <property type="component" value="Unassembled WGS sequence"/>
</dbReference>
<feature type="region of interest" description="Disordered" evidence="1">
    <location>
        <begin position="17"/>
        <end position="43"/>
    </location>
</feature>
<evidence type="ECO:0000256" key="1">
    <source>
        <dbReference type="SAM" id="MobiDB-lite"/>
    </source>
</evidence>
<gene>
    <name evidence="2" type="ORF">T02_8134</name>
</gene>
<dbReference type="EMBL" id="JYDW01000138">
    <property type="protein sequence ID" value="KRZ54423.1"/>
    <property type="molecule type" value="Genomic_DNA"/>
</dbReference>
<protein>
    <submittedName>
        <fullName evidence="2">Uncharacterized protein</fullName>
    </submittedName>
</protein>
<dbReference type="OrthoDB" id="10517164at2759"/>
<organism evidence="2 3">
    <name type="scientific">Trichinella nativa</name>
    <dbReference type="NCBI Taxonomy" id="6335"/>
    <lineage>
        <taxon>Eukaryota</taxon>
        <taxon>Metazoa</taxon>
        <taxon>Ecdysozoa</taxon>
        <taxon>Nematoda</taxon>
        <taxon>Enoplea</taxon>
        <taxon>Dorylaimia</taxon>
        <taxon>Trichinellida</taxon>
        <taxon>Trichinellidae</taxon>
        <taxon>Trichinella</taxon>
    </lineage>
</organism>